<gene>
    <name evidence="16 17" type="primary">coaX</name>
    <name evidence="17" type="ORF">WG78_16180</name>
</gene>
<evidence type="ECO:0000313" key="18">
    <source>
        <dbReference type="Proteomes" id="UP000037939"/>
    </source>
</evidence>
<feature type="binding site" evidence="16">
    <location>
        <position position="175"/>
    </location>
    <ligand>
        <name>substrate</name>
    </ligand>
</feature>
<dbReference type="STRING" id="857265.WG78_16180"/>
<keyword evidence="7 16" id="KW-0963">Cytoplasm</keyword>
<dbReference type="GO" id="GO:0004594">
    <property type="term" value="F:pantothenate kinase activity"/>
    <property type="evidence" value="ECO:0007669"/>
    <property type="project" value="UniProtKB-UniRule"/>
</dbReference>
<evidence type="ECO:0000256" key="14">
    <source>
        <dbReference type="ARBA" id="ARBA00038036"/>
    </source>
</evidence>
<dbReference type="InterPro" id="IPR004619">
    <property type="entry name" value="Type_III_PanK"/>
</dbReference>
<evidence type="ECO:0000256" key="5">
    <source>
        <dbReference type="ARBA" id="ARBA00011738"/>
    </source>
</evidence>
<comment type="cofactor">
    <cofactor evidence="2">
        <name>K(+)</name>
        <dbReference type="ChEBI" id="CHEBI:29103"/>
    </cofactor>
</comment>
<evidence type="ECO:0000256" key="15">
    <source>
        <dbReference type="ARBA" id="ARBA00040883"/>
    </source>
</evidence>
<dbReference type="Pfam" id="PF03309">
    <property type="entry name" value="Pan_kinase"/>
    <property type="match status" value="1"/>
</dbReference>
<reference evidence="17 18" key="1">
    <citation type="submission" date="2015-07" db="EMBL/GenBank/DDBJ databases">
        <title>Draft genome sequence of the Amantichitinum ursilacus IGB-41, a new chitin-degrading bacterium.</title>
        <authorList>
            <person name="Kirstahler P."/>
            <person name="Guenther M."/>
            <person name="Grumaz C."/>
            <person name="Rupp S."/>
            <person name="Zibek S."/>
            <person name="Sohn K."/>
        </authorList>
    </citation>
    <scope>NUCLEOTIDE SEQUENCE [LARGE SCALE GENOMIC DNA]</scope>
    <source>
        <strain evidence="17 18">IGB-41</strain>
    </source>
</reference>
<evidence type="ECO:0000256" key="6">
    <source>
        <dbReference type="ARBA" id="ARBA00012102"/>
    </source>
</evidence>
<evidence type="ECO:0000256" key="4">
    <source>
        <dbReference type="ARBA" id="ARBA00005225"/>
    </source>
</evidence>
<dbReference type="PANTHER" id="PTHR34265">
    <property type="entry name" value="TYPE III PANTOTHENATE KINASE"/>
    <property type="match status" value="1"/>
</dbReference>
<comment type="catalytic activity">
    <reaction evidence="1 16">
        <text>(R)-pantothenate + ATP = (R)-4'-phosphopantothenate + ADP + H(+)</text>
        <dbReference type="Rhea" id="RHEA:16373"/>
        <dbReference type="ChEBI" id="CHEBI:10986"/>
        <dbReference type="ChEBI" id="CHEBI:15378"/>
        <dbReference type="ChEBI" id="CHEBI:29032"/>
        <dbReference type="ChEBI" id="CHEBI:30616"/>
        <dbReference type="ChEBI" id="CHEBI:456216"/>
        <dbReference type="EC" id="2.7.1.33"/>
    </reaction>
</comment>
<dbReference type="InterPro" id="IPR043129">
    <property type="entry name" value="ATPase_NBD"/>
</dbReference>
<evidence type="ECO:0000256" key="16">
    <source>
        <dbReference type="HAMAP-Rule" id="MF_01274"/>
    </source>
</evidence>
<dbReference type="Gene3D" id="3.30.420.40">
    <property type="match status" value="2"/>
</dbReference>
<comment type="subunit">
    <text evidence="5 16">Homodimer.</text>
</comment>
<dbReference type="GO" id="GO:0005524">
    <property type="term" value="F:ATP binding"/>
    <property type="evidence" value="ECO:0007669"/>
    <property type="project" value="UniProtKB-UniRule"/>
</dbReference>
<comment type="caution">
    <text evidence="17">The sequence shown here is derived from an EMBL/GenBank/DDBJ whole genome shotgun (WGS) entry which is preliminary data.</text>
</comment>
<dbReference type="CDD" id="cd24015">
    <property type="entry name" value="ASKHA_NBD_PanK-III"/>
    <property type="match status" value="1"/>
</dbReference>
<evidence type="ECO:0000256" key="10">
    <source>
        <dbReference type="ARBA" id="ARBA00022777"/>
    </source>
</evidence>
<accession>A0A0N0GM90</accession>
<evidence type="ECO:0000256" key="11">
    <source>
        <dbReference type="ARBA" id="ARBA00022840"/>
    </source>
</evidence>
<keyword evidence="8 16" id="KW-0808">Transferase</keyword>
<keyword evidence="12 16" id="KW-0630">Potassium</keyword>
<evidence type="ECO:0000256" key="2">
    <source>
        <dbReference type="ARBA" id="ARBA00001958"/>
    </source>
</evidence>
<dbReference type="RefSeq" id="WP_053938847.1">
    <property type="nucleotide sequence ID" value="NZ_LAQT01000026.1"/>
</dbReference>
<dbReference type="EMBL" id="LAQT01000026">
    <property type="protein sequence ID" value="KPC50848.1"/>
    <property type="molecule type" value="Genomic_DNA"/>
</dbReference>
<evidence type="ECO:0000256" key="8">
    <source>
        <dbReference type="ARBA" id="ARBA00022679"/>
    </source>
</evidence>
<evidence type="ECO:0000313" key="17">
    <source>
        <dbReference type="EMBL" id="KPC50848.1"/>
    </source>
</evidence>
<comment type="similarity">
    <text evidence="14 16">Belongs to the type III pantothenate kinase family.</text>
</comment>
<keyword evidence="13 16" id="KW-0173">Coenzyme A biosynthesis</keyword>
<protein>
    <recommendedName>
        <fullName evidence="15 16">Type III pantothenate kinase</fullName>
        <ecNumber evidence="6 16">2.7.1.33</ecNumber>
    </recommendedName>
    <alternativeName>
        <fullName evidence="16">PanK-III</fullName>
    </alternativeName>
    <alternativeName>
        <fullName evidence="16">Pantothenic acid kinase</fullName>
    </alternativeName>
</protein>
<dbReference type="PANTHER" id="PTHR34265:SF1">
    <property type="entry name" value="TYPE III PANTOTHENATE KINASE"/>
    <property type="match status" value="1"/>
</dbReference>
<comment type="caution">
    <text evidence="16">Lacks conserved residue(s) required for the propagation of feature annotation.</text>
</comment>
<dbReference type="Proteomes" id="UP000037939">
    <property type="component" value="Unassembled WGS sequence"/>
</dbReference>
<dbReference type="SUPFAM" id="SSF53067">
    <property type="entry name" value="Actin-like ATPase domain"/>
    <property type="match status" value="2"/>
</dbReference>
<evidence type="ECO:0000256" key="3">
    <source>
        <dbReference type="ARBA" id="ARBA00004496"/>
    </source>
</evidence>
<evidence type="ECO:0000256" key="12">
    <source>
        <dbReference type="ARBA" id="ARBA00022958"/>
    </source>
</evidence>
<evidence type="ECO:0000256" key="9">
    <source>
        <dbReference type="ARBA" id="ARBA00022741"/>
    </source>
</evidence>
<dbReference type="GO" id="GO:0015937">
    <property type="term" value="P:coenzyme A biosynthetic process"/>
    <property type="evidence" value="ECO:0007669"/>
    <property type="project" value="UniProtKB-UniRule"/>
</dbReference>
<keyword evidence="11 16" id="KW-0067">ATP-binding</keyword>
<evidence type="ECO:0000256" key="1">
    <source>
        <dbReference type="ARBA" id="ARBA00001206"/>
    </source>
</evidence>
<keyword evidence="9 16" id="KW-0547">Nucleotide-binding</keyword>
<dbReference type="NCBIfam" id="TIGR00671">
    <property type="entry name" value="baf"/>
    <property type="match status" value="1"/>
</dbReference>
<comment type="pathway">
    <text evidence="4 16">Cofactor biosynthesis; coenzyme A biosynthesis; CoA from (R)-pantothenate: step 1/5.</text>
</comment>
<organism evidence="17 18">
    <name type="scientific">Amantichitinum ursilacus</name>
    <dbReference type="NCBI Taxonomy" id="857265"/>
    <lineage>
        <taxon>Bacteria</taxon>
        <taxon>Pseudomonadati</taxon>
        <taxon>Pseudomonadota</taxon>
        <taxon>Betaproteobacteria</taxon>
        <taxon>Neisseriales</taxon>
        <taxon>Chitinibacteraceae</taxon>
        <taxon>Amantichitinum</taxon>
    </lineage>
</organism>
<evidence type="ECO:0000256" key="7">
    <source>
        <dbReference type="ARBA" id="ARBA00022490"/>
    </source>
</evidence>
<dbReference type="GO" id="GO:0005737">
    <property type="term" value="C:cytoplasm"/>
    <property type="evidence" value="ECO:0007669"/>
    <property type="project" value="UniProtKB-SubCell"/>
</dbReference>
<dbReference type="HAMAP" id="MF_01274">
    <property type="entry name" value="Pantothen_kinase_3"/>
    <property type="match status" value="1"/>
</dbReference>
<comment type="cofactor">
    <cofactor evidence="16">
        <name>NH4(+)</name>
        <dbReference type="ChEBI" id="CHEBI:28938"/>
    </cofactor>
    <cofactor evidence="16">
        <name>K(+)</name>
        <dbReference type="ChEBI" id="CHEBI:29103"/>
    </cofactor>
    <text evidence="16">A monovalent cation. Ammonium or potassium.</text>
</comment>
<proteinExistence type="inferred from homology"/>
<evidence type="ECO:0000256" key="13">
    <source>
        <dbReference type="ARBA" id="ARBA00022993"/>
    </source>
</evidence>
<sequence length="251" mass="27209">MHLLIDLGNTRIKWTQAHAADQWDGVVEVEVAATQQWHLAFFALPRPERIVACSVGQPHIRDFLSRTAADLWQIQIEWLQVSREALGVNNRYRKLEQQGPDRWAAVLGARKLAPERAIVIASAGTALTVEAVTQEGDYLGGMILPGYRMMKQSLHAGTARLPFADGHVHDFPTSTEDAIETGCLTALAGAIIAMRQRLALRGDEPVVLVSGGDAARVATLLNTPHQLVDNLVLHGLAALAFAPSPSVPDNA</sequence>
<feature type="binding site" evidence="16">
    <location>
        <position position="125"/>
    </location>
    <ligand>
        <name>ATP</name>
        <dbReference type="ChEBI" id="CHEBI:30616"/>
    </ligand>
</feature>
<dbReference type="EC" id="2.7.1.33" evidence="6 16"/>
<keyword evidence="18" id="KW-1185">Reference proteome</keyword>
<feature type="binding site" evidence="16">
    <location>
        <position position="92"/>
    </location>
    <ligand>
        <name>substrate</name>
    </ligand>
</feature>
<comment type="function">
    <text evidence="16">Catalyzes the phosphorylation of pantothenate (Pan), the first step in CoA biosynthesis.</text>
</comment>
<comment type="subcellular location">
    <subcellularLocation>
        <location evidence="3 16">Cytoplasm</location>
    </subcellularLocation>
</comment>
<feature type="binding site" evidence="16">
    <location>
        <begin position="99"/>
        <end position="102"/>
    </location>
    <ligand>
        <name>substrate</name>
    </ligand>
</feature>
<keyword evidence="10 16" id="KW-0418">Kinase</keyword>
<feature type="binding site" evidence="16">
    <location>
        <begin position="6"/>
        <end position="13"/>
    </location>
    <ligand>
        <name>ATP</name>
        <dbReference type="ChEBI" id="CHEBI:30616"/>
    </ligand>
</feature>
<dbReference type="AlphaFoldDB" id="A0A0N0GM90"/>
<feature type="active site" description="Proton acceptor" evidence="16">
    <location>
        <position position="101"/>
    </location>
</feature>
<name>A0A0N0GM90_9NEIS</name>
<dbReference type="UniPathway" id="UPA00241">
    <property type="reaction ID" value="UER00352"/>
</dbReference>